<dbReference type="Proteomes" id="UP000827092">
    <property type="component" value="Unassembled WGS sequence"/>
</dbReference>
<dbReference type="AlphaFoldDB" id="A0AAV6V208"/>
<proteinExistence type="predicted"/>
<reference evidence="1 2" key="1">
    <citation type="journal article" date="2022" name="Nat. Ecol. Evol.">
        <title>A masculinizing supergene underlies an exaggerated male reproductive morph in a spider.</title>
        <authorList>
            <person name="Hendrickx F."/>
            <person name="De Corte Z."/>
            <person name="Sonet G."/>
            <person name="Van Belleghem S.M."/>
            <person name="Kostlbacher S."/>
            <person name="Vangestel C."/>
        </authorList>
    </citation>
    <scope>NUCLEOTIDE SEQUENCE [LARGE SCALE GENOMIC DNA]</scope>
    <source>
        <strain evidence="1">W744_W776</strain>
    </source>
</reference>
<gene>
    <name evidence="1" type="ORF">JTE90_026715</name>
</gene>
<keyword evidence="2" id="KW-1185">Reference proteome</keyword>
<accession>A0AAV6V208</accession>
<organism evidence="1 2">
    <name type="scientific">Oedothorax gibbosus</name>
    <dbReference type="NCBI Taxonomy" id="931172"/>
    <lineage>
        <taxon>Eukaryota</taxon>
        <taxon>Metazoa</taxon>
        <taxon>Ecdysozoa</taxon>
        <taxon>Arthropoda</taxon>
        <taxon>Chelicerata</taxon>
        <taxon>Arachnida</taxon>
        <taxon>Araneae</taxon>
        <taxon>Araneomorphae</taxon>
        <taxon>Entelegynae</taxon>
        <taxon>Araneoidea</taxon>
        <taxon>Linyphiidae</taxon>
        <taxon>Erigoninae</taxon>
        <taxon>Oedothorax</taxon>
    </lineage>
</organism>
<dbReference type="EMBL" id="JAFNEN010000193">
    <property type="protein sequence ID" value="KAG8190148.1"/>
    <property type="molecule type" value="Genomic_DNA"/>
</dbReference>
<evidence type="ECO:0000313" key="1">
    <source>
        <dbReference type="EMBL" id="KAG8190148.1"/>
    </source>
</evidence>
<sequence>MKGFRSKLNPVGGGVSRFMSRSSIQIGKTPCVPPVQRSLVDIHYIENCLISLYSTNFRIKITLNASKPPDETKGFRSKLNPVGGGVSRFMSRPSIQIGKTPCVPPVQRPLVDIHYIENCLISLYSTNFRIKITLNASKPPDETKGFRSKLNPVDGGVSRFMSRPSIQIGKTPCVARSAIQHVQPLLSSCRRDGLIRWSTSVM</sequence>
<comment type="caution">
    <text evidence="1">The sequence shown here is derived from an EMBL/GenBank/DDBJ whole genome shotgun (WGS) entry which is preliminary data.</text>
</comment>
<evidence type="ECO:0000313" key="2">
    <source>
        <dbReference type="Proteomes" id="UP000827092"/>
    </source>
</evidence>
<protein>
    <submittedName>
        <fullName evidence="1">Uncharacterized protein</fullName>
    </submittedName>
</protein>
<name>A0AAV6V208_9ARAC</name>